<dbReference type="Proteomes" id="UP001206572">
    <property type="component" value="Unassembled WGS sequence"/>
</dbReference>
<feature type="transmembrane region" description="Helical" evidence="1">
    <location>
        <begin position="63"/>
        <end position="81"/>
    </location>
</feature>
<evidence type="ECO:0000313" key="3">
    <source>
        <dbReference type="Proteomes" id="UP001206572"/>
    </source>
</evidence>
<feature type="transmembrane region" description="Helical" evidence="1">
    <location>
        <begin position="174"/>
        <end position="192"/>
    </location>
</feature>
<keyword evidence="1" id="KW-0812">Transmembrane</keyword>
<name>A0ABT2AIG8_9BURK</name>
<protein>
    <submittedName>
        <fullName evidence="2">DUF6064 family protein</fullName>
    </submittedName>
</protein>
<feature type="transmembrane region" description="Helical" evidence="1">
    <location>
        <begin position="93"/>
        <end position="112"/>
    </location>
</feature>
<sequence length="236" mass="26496">MSEWWTEVQTYRLSDFLMFSARSYYRQFELMNRELWPLHLLVLAAGVLLLAGMLRPRATASRAAFGVLALAWAWVGWAYHLQRYADINTGAPWFAAGFGMQAVLLAWMALRTAAQPAAGVQGRLARFLVIAALAYPLLAPLAGRSLMQAEVFGLAPDPTVVATFGALLFWRAPWPLWVVPLAWCAISSATLFELRAAQAWVFPLLVLLLIAVRCQAVWWPAVFEAKRRADPDKRHR</sequence>
<dbReference type="Pfam" id="PF19540">
    <property type="entry name" value="DUF6064"/>
    <property type="match status" value="1"/>
</dbReference>
<feature type="transmembrane region" description="Helical" evidence="1">
    <location>
        <begin position="199"/>
        <end position="221"/>
    </location>
</feature>
<proteinExistence type="predicted"/>
<accession>A0ABT2AIG8</accession>
<keyword evidence="3" id="KW-1185">Reference proteome</keyword>
<organism evidence="2 3">
    <name type="scientific">Massilia agri</name>
    <dbReference type="NCBI Taxonomy" id="1886785"/>
    <lineage>
        <taxon>Bacteria</taxon>
        <taxon>Pseudomonadati</taxon>
        <taxon>Pseudomonadota</taxon>
        <taxon>Betaproteobacteria</taxon>
        <taxon>Burkholderiales</taxon>
        <taxon>Oxalobacteraceae</taxon>
        <taxon>Telluria group</taxon>
        <taxon>Massilia</taxon>
    </lineage>
</organism>
<dbReference type="EMBL" id="JANUHA010000003">
    <property type="protein sequence ID" value="MCS0596032.1"/>
    <property type="molecule type" value="Genomic_DNA"/>
</dbReference>
<dbReference type="InterPro" id="IPR045708">
    <property type="entry name" value="DUF6064"/>
</dbReference>
<comment type="caution">
    <text evidence="2">The sequence shown here is derived from an EMBL/GenBank/DDBJ whole genome shotgun (WGS) entry which is preliminary data.</text>
</comment>
<gene>
    <name evidence="2" type="ORF">NX780_06675</name>
</gene>
<feature type="transmembrane region" description="Helical" evidence="1">
    <location>
        <begin position="124"/>
        <end position="143"/>
    </location>
</feature>
<feature type="transmembrane region" description="Helical" evidence="1">
    <location>
        <begin position="35"/>
        <end position="54"/>
    </location>
</feature>
<evidence type="ECO:0000313" key="2">
    <source>
        <dbReference type="EMBL" id="MCS0596032.1"/>
    </source>
</evidence>
<keyword evidence="1" id="KW-0472">Membrane</keyword>
<dbReference type="RefSeq" id="WP_258827069.1">
    <property type="nucleotide sequence ID" value="NZ_JANUHA010000003.1"/>
</dbReference>
<keyword evidence="1" id="KW-1133">Transmembrane helix</keyword>
<reference evidence="2 3" key="1">
    <citation type="submission" date="2022-08" db="EMBL/GenBank/DDBJ databases">
        <title>Reclassification of Massilia species as members of the genera Telluria, Duganella, Pseudoduganella, Mokoshia gen. nov. and Zemynaea gen. nov. using orthogonal and non-orthogonal genome-based approaches.</title>
        <authorList>
            <person name="Bowman J.P."/>
        </authorList>
    </citation>
    <scope>NUCLEOTIDE SEQUENCE [LARGE SCALE GENOMIC DNA]</scope>
    <source>
        <strain evidence="2 3">JCM 31661</strain>
    </source>
</reference>
<evidence type="ECO:0000256" key="1">
    <source>
        <dbReference type="SAM" id="Phobius"/>
    </source>
</evidence>